<keyword evidence="8" id="KW-0793">Thylakoid</keyword>
<dbReference type="AlphaFoldDB" id="A0A2H6LD55"/>
<feature type="domain" description="ATP synthase epsilon subunit C-terminal" evidence="10">
    <location>
        <begin position="95"/>
        <end position="142"/>
    </location>
</feature>
<keyword evidence="8" id="KW-0375">Hydrogen ion transport</keyword>
<comment type="similarity">
    <text evidence="2 8 9">Belongs to the ATPase epsilon chain family.</text>
</comment>
<sequence>MTIDYRQVMTLTVRVISPDKTVWDAEAEEVILPSTTGQLGILSGHAPLLTALDTGVMRVRPSKNANWQAIALLGGFAEVEAGEVTILVNGAERGDTIDLDAARTAYNEAQTRLAQVPAGDRQAQIQATQAFKRARARFQAAGGLI</sequence>
<evidence type="ECO:0000256" key="2">
    <source>
        <dbReference type="ARBA" id="ARBA00005712"/>
    </source>
</evidence>
<evidence type="ECO:0000256" key="6">
    <source>
        <dbReference type="ARBA" id="ARBA00023196"/>
    </source>
</evidence>
<feature type="domain" description="ATP synthase F1 complex delta/epsilon subunit N-terminal" evidence="11">
    <location>
        <begin position="11"/>
        <end position="91"/>
    </location>
</feature>
<evidence type="ECO:0000256" key="7">
    <source>
        <dbReference type="ARBA" id="ARBA00023310"/>
    </source>
</evidence>
<dbReference type="NCBIfam" id="TIGR01216">
    <property type="entry name" value="ATP_synt_epsi"/>
    <property type="match status" value="1"/>
</dbReference>
<comment type="caution">
    <text evidence="12">The sequence shown here is derived from an EMBL/GenBank/DDBJ whole genome shotgun (WGS) entry which is preliminary data.</text>
</comment>
<keyword evidence="7 8" id="KW-0066">ATP synthesis</keyword>
<dbReference type="GO" id="GO:0005524">
    <property type="term" value="F:ATP binding"/>
    <property type="evidence" value="ECO:0007669"/>
    <property type="project" value="UniProtKB-UniRule"/>
</dbReference>
<evidence type="ECO:0000259" key="11">
    <source>
        <dbReference type="Pfam" id="PF02823"/>
    </source>
</evidence>
<evidence type="ECO:0000313" key="13">
    <source>
        <dbReference type="Proteomes" id="UP000236527"/>
    </source>
</evidence>
<evidence type="ECO:0000313" key="12">
    <source>
        <dbReference type="EMBL" id="GBE91154.1"/>
    </source>
</evidence>
<dbReference type="GO" id="GO:0045259">
    <property type="term" value="C:proton-transporting ATP synthase complex"/>
    <property type="evidence" value="ECO:0007669"/>
    <property type="project" value="UniProtKB-KW"/>
</dbReference>
<keyword evidence="5 8" id="KW-0472">Membrane</keyword>
<keyword evidence="4 8" id="KW-0406">Ion transport</keyword>
<evidence type="ECO:0000256" key="4">
    <source>
        <dbReference type="ARBA" id="ARBA00023065"/>
    </source>
</evidence>
<evidence type="ECO:0000256" key="8">
    <source>
        <dbReference type="HAMAP-Rule" id="MF_00530"/>
    </source>
</evidence>
<proteinExistence type="inferred from homology"/>
<dbReference type="GO" id="GO:0046933">
    <property type="term" value="F:proton-transporting ATP synthase activity, rotational mechanism"/>
    <property type="evidence" value="ECO:0007669"/>
    <property type="project" value="UniProtKB-UniRule"/>
</dbReference>
<dbReference type="CDD" id="cd12152">
    <property type="entry name" value="F1-ATPase_delta"/>
    <property type="match status" value="1"/>
</dbReference>
<evidence type="ECO:0000256" key="1">
    <source>
        <dbReference type="ARBA" id="ARBA00004184"/>
    </source>
</evidence>
<dbReference type="SUPFAM" id="SSF51344">
    <property type="entry name" value="Epsilon subunit of F1F0-ATP synthase N-terminal domain"/>
    <property type="match status" value="1"/>
</dbReference>
<dbReference type="EMBL" id="BDGE01000016">
    <property type="protein sequence ID" value="GBE91154.1"/>
    <property type="molecule type" value="Genomic_DNA"/>
</dbReference>
<dbReference type="InterPro" id="IPR001469">
    <property type="entry name" value="ATP_synth_F1_dsu/esu"/>
</dbReference>
<evidence type="ECO:0000256" key="3">
    <source>
        <dbReference type="ARBA" id="ARBA00022448"/>
    </source>
</evidence>
<dbReference type="HAMAP" id="MF_00530">
    <property type="entry name" value="ATP_synth_epsil_bac"/>
    <property type="match status" value="1"/>
</dbReference>
<dbReference type="GO" id="GO:0031676">
    <property type="term" value="C:plasma membrane-derived thylakoid membrane"/>
    <property type="evidence" value="ECO:0007669"/>
    <property type="project" value="UniProtKB-SubCell"/>
</dbReference>
<evidence type="ECO:0000256" key="9">
    <source>
        <dbReference type="RuleBase" id="RU003656"/>
    </source>
</evidence>
<reference evidence="13" key="1">
    <citation type="journal article" date="2018" name="Genome Announc.">
        <title>Draft Genome Sequence of the Nitrogen-Fixing and Hormogonia-Inducing Cyanobacterium Nostoc cycadae Strain WK-1, Isolated from the Coralloid Roots of Cycas revoluta.</title>
        <authorList>
            <person name="Kanesaki Y."/>
            <person name="Hirose M."/>
            <person name="Hirose Y."/>
            <person name="Fujisawa T."/>
            <person name="Nakamura Y."/>
            <person name="Watanabe S."/>
            <person name="Matsunaga S."/>
            <person name="Uchida H."/>
            <person name="Murakami A."/>
        </authorList>
    </citation>
    <scope>NUCLEOTIDE SEQUENCE [LARGE SCALE GENOMIC DNA]</scope>
    <source>
        <strain evidence="13">WK-1</strain>
    </source>
</reference>
<gene>
    <name evidence="8" type="primary">atpC</name>
    <name evidence="12" type="ORF">NCWK1_0876</name>
</gene>
<protein>
    <recommendedName>
        <fullName evidence="8">ATP synthase epsilon chain</fullName>
    </recommendedName>
    <alternativeName>
        <fullName evidence="8">ATP synthase F1 sector epsilon subunit</fullName>
    </alternativeName>
    <alternativeName>
        <fullName evidence="8">F-ATPase epsilon subunit</fullName>
    </alternativeName>
</protein>
<dbReference type="Pfam" id="PF00401">
    <property type="entry name" value="ATP-synt_DE"/>
    <property type="match status" value="1"/>
</dbReference>
<keyword evidence="3 8" id="KW-0813">Transport</keyword>
<dbReference type="Gene3D" id="1.10.287.540">
    <property type="entry name" value="Helix hairpin bin"/>
    <property type="match status" value="1"/>
</dbReference>
<comment type="subunit">
    <text evidence="8 9">F-type ATPases have 2 components, CF(1) - the catalytic core - and CF(0) - the membrane proton channel. CF(1) has five subunits: alpha(3), beta(3), gamma(1), delta(1), epsilon(1). CF(0) has three main subunits: a, b and c.</text>
</comment>
<keyword evidence="6 8" id="KW-0139">CF(1)</keyword>
<keyword evidence="13" id="KW-1185">Reference proteome</keyword>
<dbReference type="Proteomes" id="UP000236527">
    <property type="component" value="Unassembled WGS sequence"/>
</dbReference>
<dbReference type="PANTHER" id="PTHR13822">
    <property type="entry name" value="ATP SYNTHASE DELTA/EPSILON CHAIN"/>
    <property type="match status" value="1"/>
</dbReference>
<dbReference type="PANTHER" id="PTHR13822:SF10">
    <property type="entry name" value="ATP SYNTHASE EPSILON CHAIN, CHLOROPLASTIC"/>
    <property type="match status" value="1"/>
</dbReference>
<name>A0A2H6LD55_9NOSO</name>
<dbReference type="Gene3D" id="2.60.15.10">
    <property type="entry name" value="F0F1 ATP synthase delta/epsilon subunit, N-terminal"/>
    <property type="match status" value="1"/>
</dbReference>
<dbReference type="Pfam" id="PF02823">
    <property type="entry name" value="ATP-synt_DE_N"/>
    <property type="match status" value="1"/>
</dbReference>
<comment type="function">
    <text evidence="8">Produces ATP from ADP in the presence of a proton gradient across the membrane.</text>
</comment>
<dbReference type="GO" id="GO:0012505">
    <property type="term" value="C:endomembrane system"/>
    <property type="evidence" value="ECO:0007669"/>
    <property type="project" value="UniProtKB-SubCell"/>
</dbReference>
<evidence type="ECO:0000259" key="10">
    <source>
        <dbReference type="Pfam" id="PF00401"/>
    </source>
</evidence>
<organism evidence="12 13">
    <name type="scientific">Nostoc cycadae WK-1</name>
    <dbReference type="NCBI Taxonomy" id="1861711"/>
    <lineage>
        <taxon>Bacteria</taxon>
        <taxon>Bacillati</taxon>
        <taxon>Cyanobacteriota</taxon>
        <taxon>Cyanophyceae</taxon>
        <taxon>Nostocales</taxon>
        <taxon>Nostocaceae</taxon>
        <taxon>Nostoc</taxon>
    </lineage>
</organism>
<evidence type="ECO:0000256" key="5">
    <source>
        <dbReference type="ARBA" id="ARBA00023136"/>
    </source>
</evidence>
<dbReference type="InterPro" id="IPR020546">
    <property type="entry name" value="ATP_synth_F1_dsu/esu_N"/>
</dbReference>
<comment type="subcellular location">
    <subcellularLocation>
        <location evidence="8">Cellular thylakoid membrane</location>
        <topology evidence="8">Peripheral membrane protein</topology>
    </subcellularLocation>
    <subcellularLocation>
        <location evidence="1">Endomembrane system</location>
        <topology evidence="1">Peripheral membrane protein</topology>
    </subcellularLocation>
</comment>
<dbReference type="InterPro" id="IPR036771">
    <property type="entry name" value="ATPsynth_dsu/esu_N"/>
</dbReference>
<dbReference type="InterPro" id="IPR020547">
    <property type="entry name" value="ATP_synth_F1_esu_C"/>
</dbReference>
<accession>A0A2H6LD55</accession>